<dbReference type="Proteomes" id="UP000174145">
    <property type="component" value="Segment"/>
</dbReference>
<dbReference type="GO" id="GO:0031012">
    <property type="term" value="C:extracellular matrix"/>
    <property type="evidence" value="ECO:0007669"/>
    <property type="project" value="InterPro"/>
</dbReference>
<dbReference type="GeneID" id="18263669"/>
<dbReference type="SMART" id="SM00235">
    <property type="entry name" value="ZnMc"/>
    <property type="match status" value="1"/>
</dbReference>
<dbReference type="GO" id="GO:0006508">
    <property type="term" value="P:proteolysis"/>
    <property type="evidence" value="ECO:0007669"/>
    <property type="project" value="UniProtKB-KW"/>
</dbReference>
<dbReference type="EMBL" id="AP013055">
    <property type="protein sequence ID" value="BAO49600.1"/>
    <property type="molecule type" value="Genomic_DNA"/>
</dbReference>
<keyword evidence="5 7" id="KW-0482">Metalloprotease</keyword>
<reference evidence="7 8" key="1">
    <citation type="journal article" date="2014" name="Virology">
        <title>The complete genome sequence of the Alphaentomopoxvirus Anomala cuprea entomopoxvirus, including its terminal hairpin loop sequences, suggests a potentially unique mode of apoptosis inhibition and mode of DNA replication.</title>
        <authorList>
            <person name="Mitsuhashi W."/>
            <person name="Miyamoto K."/>
            <person name="Wada S."/>
        </authorList>
    </citation>
    <scope>NUCLEOTIDE SEQUENCE [LARGE SCALE GENOMIC DNA]</scope>
    <source>
        <strain evidence="7">CV6M</strain>
    </source>
</reference>
<evidence type="ECO:0000256" key="1">
    <source>
        <dbReference type="ARBA" id="ARBA00022670"/>
    </source>
</evidence>
<dbReference type="RefSeq" id="YP_009001713.1">
    <property type="nucleotide sequence ID" value="NC_023426.1"/>
</dbReference>
<dbReference type="InterPro" id="IPR024079">
    <property type="entry name" value="MetalloPept_cat_dom_sf"/>
</dbReference>
<evidence type="ECO:0000256" key="2">
    <source>
        <dbReference type="ARBA" id="ARBA00022723"/>
    </source>
</evidence>
<dbReference type="PRINTS" id="PR00138">
    <property type="entry name" value="MATRIXIN"/>
</dbReference>
<dbReference type="InterPro" id="IPR021190">
    <property type="entry name" value="Pept_M10A"/>
</dbReference>
<keyword evidence="4" id="KW-0862">Zinc</keyword>
<name>W6JL71_9POXV</name>
<dbReference type="Gene3D" id="3.40.390.10">
    <property type="entry name" value="Collagenase (Catalytic Domain)"/>
    <property type="match status" value="1"/>
</dbReference>
<dbReference type="PANTHER" id="PTHR10201:SF323">
    <property type="entry name" value="MATRIX METALLOPROTEINASE-21"/>
    <property type="match status" value="1"/>
</dbReference>
<dbReference type="InterPro" id="IPR006026">
    <property type="entry name" value="Peptidase_Metallo"/>
</dbReference>
<feature type="domain" description="Peptidase metallopeptidase" evidence="6">
    <location>
        <begin position="15"/>
        <end position="161"/>
    </location>
</feature>
<dbReference type="Pfam" id="PF00413">
    <property type="entry name" value="Peptidase_M10"/>
    <property type="match status" value="1"/>
</dbReference>
<evidence type="ECO:0000259" key="6">
    <source>
        <dbReference type="SMART" id="SM00235"/>
    </source>
</evidence>
<keyword evidence="2" id="KW-0479">Metal-binding</keyword>
<organism evidence="7 8">
    <name type="scientific">Alphaentomopoxvirus acuprea</name>
    <dbReference type="NCBI Taxonomy" id="62099"/>
    <lineage>
        <taxon>Viruses</taxon>
        <taxon>Varidnaviria</taxon>
        <taxon>Bamfordvirae</taxon>
        <taxon>Nucleocytoviricota</taxon>
        <taxon>Pokkesviricetes</taxon>
        <taxon>Chitovirales</taxon>
        <taxon>Poxviridae</taxon>
        <taxon>Entomopoxvirinae</taxon>
        <taxon>Alphaentomopoxvirus</taxon>
    </lineage>
</organism>
<dbReference type="PANTHER" id="PTHR10201">
    <property type="entry name" value="MATRIX METALLOPROTEINASE"/>
    <property type="match status" value="1"/>
</dbReference>
<evidence type="ECO:0000256" key="5">
    <source>
        <dbReference type="ARBA" id="ARBA00023049"/>
    </source>
</evidence>
<evidence type="ECO:0000256" key="4">
    <source>
        <dbReference type="ARBA" id="ARBA00022833"/>
    </source>
</evidence>
<sequence>MYLLLLILVCNVNANILRWYIPEEFMYLSPLINDAFKKWSNHIDIEFIQSKIKLVSDIVITITDKEHYCGINNDRINIFKDGELAHASLGTFYNKLSNRYIAYMHIQKQSIESYNILSTLIHEIGHNLEFKHNNDRSSIMFPMNTGNFNLNNNDIKKAIDKYDTKKIKKRILYIKINIHKNKITLEYFFDKID</sequence>
<dbReference type="InterPro" id="IPR001818">
    <property type="entry name" value="Pept_M10_metallopeptidase"/>
</dbReference>
<keyword evidence="8" id="KW-1185">Reference proteome</keyword>
<keyword evidence="3" id="KW-0378">Hydrolase</keyword>
<protein>
    <submittedName>
        <fullName evidence="7">Zinc-dependent metalloprotease</fullName>
    </submittedName>
</protein>
<evidence type="ECO:0000256" key="3">
    <source>
        <dbReference type="ARBA" id="ARBA00022801"/>
    </source>
</evidence>
<evidence type="ECO:0000313" key="8">
    <source>
        <dbReference type="Proteomes" id="UP000174145"/>
    </source>
</evidence>
<keyword evidence="1 7" id="KW-0645">Protease</keyword>
<dbReference type="SUPFAM" id="SSF55486">
    <property type="entry name" value="Metalloproteases ('zincins'), catalytic domain"/>
    <property type="match status" value="1"/>
</dbReference>
<accession>W6JL71</accession>
<evidence type="ECO:0000313" key="7">
    <source>
        <dbReference type="EMBL" id="BAO49600.1"/>
    </source>
</evidence>
<dbReference type="GO" id="GO:0004222">
    <property type="term" value="F:metalloendopeptidase activity"/>
    <property type="evidence" value="ECO:0007669"/>
    <property type="project" value="InterPro"/>
</dbReference>
<dbReference type="GO" id="GO:0008270">
    <property type="term" value="F:zinc ion binding"/>
    <property type="evidence" value="ECO:0007669"/>
    <property type="project" value="InterPro"/>
</dbReference>
<proteinExistence type="predicted"/>
<dbReference type="KEGG" id="vg:18263669"/>